<evidence type="ECO:0000313" key="13">
    <source>
        <dbReference type="EMBL" id="GGO74122.1"/>
    </source>
</evidence>
<protein>
    <submittedName>
        <fullName evidence="13">Methyl-accepting chemotaxis protein</fullName>
    </submittedName>
</protein>
<keyword evidence="14" id="KW-1185">Reference proteome</keyword>
<dbReference type="SMART" id="SM00283">
    <property type="entry name" value="MA"/>
    <property type="match status" value="1"/>
</dbReference>
<evidence type="ECO:0000256" key="4">
    <source>
        <dbReference type="ARBA" id="ARBA00022989"/>
    </source>
</evidence>
<keyword evidence="9" id="KW-0175">Coiled coil</keyword>
<dbReference type="PANTHER" id="PTHR32089:SF119">
    <property type="entry name" value="METHYL-ACCEPTING CHEMOTAXIS PROTEIN CTPL"/>
    <property type="match status" value="1"/>
</dbReference>
<feature type="coiled-coil region" evidence="9">
    <location>
        <begin position="513"/>
        <end position="540"/>
    </location>
</feature>
<feature type="transmembrane region" description="Helical" evidence="11">
    <location>
        <begin position="12"/>
        <end position="33"/>
    </location>
</feature>
<comment type="subcellular location">
    <subcellularLocation>
        <location evidence="1">Cell membrane</location>
        <topology evidence="1">Multi-pass membrane protein</topology>
    </subcellularLocation>
</comment>
<evidence type="ECO:0000256" key="2">
    <source>
        <dbReference type="ARBA" id="ARBA00022475"/>
    </source>
</evidence>
<dbReference type="GO" id="GO:0006935">
    <property type="term" value="P:chemotaxis"/>
    <property type="evidence" value="ECO:0007669"/>
    <property type="project" value="UniProtKB-ARBA"/>
</dbReference>
<reference evidence="13" key="1">
    <citation type="journal article" date="2014" name="Int. J. Syst. Evol. Microbiol.">
        <title>Complete genome sequence of Corynebacterium casei LMG S-19264T (=DSM 44701T), isolated from a smear-ripened cheese.</title>
        <authorList>
            <consortium name="US DOE Joint Genome Institute (JGI-PGF)"/>
            <person name="Walter F."/>
            <person name="Albersmeier A."/>
            <person name="Kalinowski J."/>
            <person name="Ruckert C."/>
        </authorList>
    </citation>
    <scope>NUCLEOTIDE SEQUENCE</scope>
    <source>
        <strain evidence="13">CGMCC 1.7086</strain>
    </source>
</reference>
<gene>
    <name evidence="13" type="ORF">GCM10010982_36190</name>
</gene>
<dbReference type="Pfam" id="PF00015">
    <property type="entry name" value="MCPsignal"/>
    <property type="match status" value="1"/>
</dbReference>
<evidence type="ECO:0000313" key="14">
    <source>
        <dbReference type="Proteomes" id="UP000606935"/>
    </source>
</evidence>
<dbReference type="CDD" id="cd11386">
    <property type="entry name" value="MCP_signal"/>
    <property type="match status" value="1"/>
</dbReference>
<evidence type="ECO:0000259" key="12">
    <source>
        <dbReference type="PROSITE" id="PS50111"/>
    </source>
</evidence>
<keyword evidence="4 11" id="KW-1133">Transmembrane helix</keyword>
<dbReference type="FunFam" id="1.10.287.950:FF:000001">
    <property type="entry name" value="Methyl-accepting chemotaxis sensory transducer"/>
    <property type="match status" value="1"/>
</dbReference>
<dbReference type="GO" id="GO:0005886">
    <property type="term" value="C:plasma membrane"/>
    <property type="evidence" value="ECO:0007669"/>
    <property type="project" value="UniProtKB-SubCell"/>
</dbReference>
<evidence type="ECO:0000256" key="10">
    <source>
        <dbReference type="SAM" id="MobiDB-lite"/>
    </source>
</evidence>
<evidence type="ECO:0000256" key="7">
    <source>
        <dbReference type="ARBA" id="ARBA00029447"/>
    </source>
</evidence>
<dbReference type="RefSeq" id="WP_188698600.1">
    <property type="nucleotide sequence ID" value="NZ_BMLS01000008.1"/>
</dbReference>
<organism evidence="13 14">
    <name type="scientific">Bowmanella pacifica</name>
    <dbReference type="NCBI Taxonomy" id="502051"/>
    <lineage>
        <taxon>Bacteria</taxon>
        <taxon>Pseudomonadati</taxon>
        <taxon>Pseudomonadota</taxon>
        <taxon>Gammaproteobacteria</taxon>
        <taxon>Alteromonadales</taxon>
        <taxon>Alteromonadaceae</taxon>
        <taxon>Bowmanella</taxon>
    </lineage>
</organism>
<evidence type="ECO:0000256" key="1">
    <source>
        <dbReference type="ARBA" id="ARBA00004651"/>
    </source>
</evidence>
<dbReference type="AlphaFoldDB" id="A0A917Z6E4"/>
<dbReference type="GO" id="GO:0007165">
    <property type="term" value="P:signal transduction"/>
    <property type="evidence" value="ECO:0007669"/>
    <property type="project" value="UniProtKB-KW"/>
</dbReference>
<evidence type="ECO:0000256" key="8">
    <source>
        <dbReference type="PROSITE-ProRule" id="PRU00284"/>
    </source>
</evidence>
<evidence type="ECO:0000256" key="6">
    <source>
        <dbReference type="ARBA" id="ARBA00023224"/>
    </source>
</evidence>
<keyword evidence="2" id="KW-1003">Cell membrane</keyword>
<dbReference type="Gene3D" id="3.30.450.20">
    <property type="entry name" value="PAS domain"/>
    <property type="match status" value="1"/>
</dbReference>
<dbReference type="Pfam" id="PF17200">
    <property type="entry name" value="sCache_2"/>
    <property type="match status" value="1"/>
</dbReference>
<sequence length="544" mass="59450">MFHSFSLRAKIIAFAVSIFLSLLAVSFIGLHILRLASEGDNIARINQLMKSTVNVIQQFEFMVSAGELEEQQAKKLATQILRENKYHDSEYVYVVNDQLDFVATPHDPQLHDTSFNDFTDAQGKSIGQMVKGLVGNRTGEIITYYWNDERNGEIVDLTSVVQKTPQWGWYVGTGISYQEVDQRYWDTAIWLISLSIVIAIALALALARFGFSLSHALGGEIRQVRESVMRVSKGDLRLADNQDAIARDSILGAVIHMQSKLREVVQSIKSASHSLQTQSQDSQSRFDELDKLTHTLNTQAQLVATTIGELTHSAQQVAEQSELTSQSVSSADEQGKQANELTDQSTSTIALLERQIEQAGSNIQVLEDEVSQIASVLSVIQGIAEQTNLLALNAAIEAARAGEQGRGFAVVADEVRQLAQRTQASTGEIQQTIGKLQTATKEAKSSVSASITTSEQAVKNASQVSEQLSHIGQSLSAIMAMSEHISHAADTQLKAGQGTSSRVDEIAKIASDNASLSQQAHQATDQIKQLVVQLENQVEKFQLS</sequence>
<feature type="region of interest" description="Disordered" evidence="10">
    <location>
        <begin position="316"/>
        <end position="344"/>
    </location>
</feature>
<dbReference type="InterPro" id="IPR033480">
    <property type="entry name" value="sCache_2"/>
</dbReference>
<dbReference type="PANTHER" id="PTHR32089">
    <property type="entry name" value="METHYL-ACCEPTING CHEMOTAXIS PROTEIN MCPB"/>
    <property type="match status" value="1"/>
</dbReference>
<dbReference type="Gene3D" id="1.10.287.950">
    <property type="entry name" value="Methyl-accepting chemotaxis protein"/>
    <property type="match status" value="1"/>
</dbReference>
<dbReference type="EMBL" id="BMLS01000008">
    <property type="protein sequence ID" value="GGO74122.1"/>
    <property type="molecule type" value="Genomic_DNA"/>
</dbReference>
<evidence type="ECO:0000256" key="3">
    <source>
        <dbReference type="ARBA" id="ARBA00022692"/>
    </source>
</evidence>
<keyword evidence="3 11" id="KW-0812">Transmembrane</keyword>
<keyword evidence="6 8" id="KW-0807">Transducer</keyword>
<feature type="transmembrane region" description="Helical" evidence="11">
    <location>
        <begin position="188"/>
        <end position="207"/>
    </location>
</feature>
<feature type="domain" description="Methyl-accepting transducer" evidence="12">
    <location>
        <begin position="271"/>
        <end position="507"/>
    </location>
</feature>
<comment type="similarity">
    <text evidence="7">Belongs to the methyl-accepting chemotaxis (MCP) protein family.</text>
</comment>
<keyword evidence="5 11" id="KW-0472">Membrane</keyword>
<reference evidence="13" key="2">
    <citation type="submission" date="2020-09" db="EMBL/GenBank/DDBJ databases">
        <authorList>
            <person name="Sun Q."/>
            <person name="Zhou Y."/>
        </authorList>
    </citation>
    <scope>NUCLEOTIDE SEQUENCE</scope>
    <source>
        <strain evidence="13">CGMCC 1.7086</strain>
    </source>
</reference>
<comment type="caution">
    <text evidence="13">The sequence shown here is derived from an EMBL/GenBank/DDBJ whole genome shotgun (WGS) entry which is preliminary data.</text>
</comment>
<evidence type="ECO:0000256" key="9">
    <source>
        <dbReference type="SAM" id="Coils"/>
    </source>
</evidence>
<proteinExistence type="inferred from homology"/>
<evidence type="ECO:0000256" key="5">
    <source>
        <dbReference type="ARBA" id="ARBA00023136"/>
    </source>
</evidence>
<evidence type="ECO:0000256" key="11">
    <source>
        <dbReference type="SAM" id="Phobius"/>
    </source>
</evidence>
<dbReference type="SMART" id="SM01049">
    <property type="entry name" value="Cache_2"/>
    <property type="match status" value="1"/>
</dbReference>
<dbReference type="InterPro" id="IPR004089">
    <property type="entry name" value="MCPsignal_dom"/>
</dbReference>
<dbReference type="PROSITE" id="PS50111">
    <property type="entry name" value="CHEMOTAXIS_TRANSDUC_2"/>
    <property type="match status" value="1"/>
</dbReference>
<accession>A0A917Z6E4</accession>
<name>A0A917Z6E4_9ALTE</name>
<dbReference type="Proteomes" id="UP000606935">
    <property type="component" value="Unassembled WGS sequence"/>
</dbReference>
<dbReference type="SUPFAM" id="SSF58104">
    <property type="entry name" value="Methyl-accepting chemotaxis protein (MCP) signaling domain"/>
    <property type="match status" value="1"/>
</dbReference>